<accession>A0A8E0ND09</accession>
<proteinExistence type="predicted"/>
<comment type="caution">
    <text evidence="2">The sequence shown here is derived from an EMBL/GenBank/DDBJ whole genome shotgun (WGS) entry which is preliminary data.</text>
</comment>
<reference evidence="3" key="1">
    <citation type="journal article" date="2013" name="Genome Announc.">
        <title>Draft Genome Sequence of the Dimorphic Prosthecate Bacterium Brevundimonas abyssalis TAR-001T.</title>
        <authorList>
            <person name="Tsubouchi T."/>
            <person name="Nishi S."/>
            <person name="Usui K."/>
            <person name="Shimane Y."/>
            <person name="Takaki Y."/>
            <person name="Maruyama T."/>
            <person name="Hatada Y."/>
        </authorList>
    </citation>
    <scope>NUCLEOTIDE SEQUENCE [LARGE SCALE GENOMIC DNA]</scope>
    <source>
        <strain evidence="3">TAR-001</strain>
    </source>
</reference>
<feature type="coiled-coil region" evidence="1">
    <location>
        <begin position="2"/>
        <end position="76"/>
    </location>
</feature>
<evidence type="ECO:0008006" key="4">
    <source>
        <dbReference type="Google" id="ProtNLM"/>
    </source>
</evidence>
<evidence type="ECO:0000313" key="3">
    <source>
        <dbReference type="Proteomes" id="UP000016569"/>
    </source>
</evidence>
<name>A0A8E0ND09_9CAUL</name>
<dbReference type="RefSeq" id="WP_021698226.1">
    <property type="nucleotide sequence ID" value="NZ_BATC01000054.1"/>
</dbReference>
<dbReference type="AlphaFoldDB" id="A0A8E0ND09"/>
<organism evidence="2 3">
    <name type="scientific">Brevundimonas abyssalis TAR-001</name>
    <dbReference type="NCBI Taxonomy" id="1391729"/>
    <lineage>
        <taxon>Bacteria</taxon>
        <taxon>Pseudomonadati</taxon>
        <taxon>Pseudomonadota</taxon>
        <taxon>Alphaproteobacteria</taxon>
        <taxon>Caulobacterales</taxon>
        <taxon>Caulobacteraceae</taxon>
        <taxon>Brevundimonas</taxon>
    </lineage>
</organism>
<protein>
    <recommendedName>
        <fullName evidence="4">DUF4164 family protein</fullName>
    </recommendedName>
</protein>
<keyword evidence="1" id="KW-0175">Coiled coil</keyword>
<evidence type="ECO:0000313" key="2">
    <source>
        <dbReference type="EMBL" id="GAD60132.1"/>
    </source>
</evidence>
<dbReference type="OrthoDB" id="7207220at2"/>
<dbReference type="EMBL" id="BATC01000054">
    <property type="protein sequence ID" value="GAD60132.1"/>
    <property type="molecule type" value="Genomic_DNA"/>
</dbReference>
<keyword evidence="3" id="KW-1185">Reference proteome</keyword>
<gene>
    <name evidence="2" type="ORF">MBEBAB_2382</name>
</gene>
<sequence>MADAVEAARARIDRALNDLERKVRELKARPAHVADDDLFAPRSGGAAPNAESTARVAELETAADEASRALSRAADEVRAMLNGEG</sequence>
<evidence type="ECO:0000256" key="1">
    <source>
        <dbReference type="SAM" id="Coils"/>
    </source>
</evidence>
<dbReference type="Proteomes" id="UP000016569">
    <property type="component" value="Unassembled WGS sequence"/>
</dbReference>